<dbReference type="Proteomes" id="UP000236742">
    <property type="component" value="Unassembled WGS sequence"/>
</dbReference>
<evidence type="ECO:0008006" key="4">
    <source>
        <dbReference type="Google" id="ProtNLM"/>
    </source>
</evidence>
<proteinExistence type="predicted"/>
<feature type="transmembrane region" description="Helical" evidence="1">
    <location>
        <begin position="40"/>
        <end position="59"/>
    </location>
</feature>
<name>A0A1H5V5Y6_9RHOB</name>
<protein>
    <recommendedName>
        <fullName evidence="4">PH domain-containing protein</fullName>
    </recommendedName>
</protein>
<accession>A0A1H5V5Y6</accession>
<dbReference type="RefSeq" id="WP_104007621.1">
    <property type="nucleotide sequence ID" value="NZ_FNVD01000005.1"/>
</dbReference>
<organism evidence="2 3">
    <name type="scientific">Jhaorihella thermophila</name>
    <dbReference type="NCBI Taxonomy" id="488547"/>
    <lineage>
        <taxon>Bacteria</taxon>
        <taxon>Pseudomonadati</taxon>
        <taxon>Pseudomonadota</taxon>
        <taxon>Alphaproteobacteria</taxon>
        <taxon>Rhodobacterales</taxon>
        <taxon>Paracoccaceae</taxon>
        <taxon>Jhaorihella</taxon>
    </lineage>
</organism>
<keyword evidence="1" id="KW-0812">Transmembrane</keyword>
<evidence type="ECO:0000256" key="1">
    <source>
        <dbReference type="SAM" id="Phobius"/>
    </source>
</evidence>
<keyword evidence="1" id="KW-1133">Transmembrane helix</keyword>
<keyword evidence="3" id="KW-1185">Reference proteome</keyword>
<dbReference type="OrthoDB" id="7861868at2"/>
<feature type="transmembrane region" description="Helical" evidence="1">
    <location>
        <begin position="12"/>
        <end position="34"/>
    </location>
</feature>
<evidence type="ECO:0000313" key="2">
    <source>
        <dbReference type="EMBL" id="SEF82620.1"/>
    </source>
</evidence>
<dbReference type="EMBL" id="FNVD01000005">
    <property type="protein sequence ID" value="SEF82620.1"/>
    <property type="molecule type" value="Genomic_DNA"/>
</dbReference>
<reference evidence="2 3" key="1">
    <citation type="submission" date="2016-10" db="EMBL/GenBank/DDBJ databases">
        <authorList>
            <person name="de Groot N.N."/>
        </authorList>
    </citation>
    <scope>NUCLEOTIDE SEQUENCE [LARGE SCALE GENOMIC DNA]</scope>
    <source>
        <strain evidence="2 3">DSM 23413</strain>
    </source>
</reference>
<dbReference type="AlphaFoldDB" id="A0A1H5V5Y6"/>
<evidence type="ECO:0000313" key="3">
    <source>
        <dbReference type="Proteomes" id="UP000236742"/>
    </source>
</evidence>
<sequence>MNTIRFTPDRATYIRTNAWLAAFAMAGAMAVLWALGEAHIWTGAVGGLAAIALRGWYLADEELAAEWELSGNTLTGPGGRTVRLGEIAQVRSLGPMVQIVTRSGDKHLIKHQPDAARAAAQIEAAVTRGHA</sequence>
<keyword evidence="1" id="KW-0472">Membrane</keyword>
<gene>
    <name evidence="2" type="ORF">SAMN05421751_105171</name>
</gene>